<feature type="region of interest" description="Disordered" evidence="2">
    <location>
        <begin position="174"/>
        <end position="227"/>
    </location>
</feature>
<sequence length="370" mass="42898">MTLIIFIFHLFFWILAFRFGSEELANYINEFPNLTWRARSYNFPVRKEMPILLSDIHSSKQQMIPISKSLNKSSEYNFFIANSHCIQAIYNQKKCHKCYAFAAASVLSQRFCKVLHKNFHFDPYDLINNDYFSPGCSTGGHEHLMWKYIQYNGLTNKSCRNQTSKLIKCITSESKNDSTNNPLCNKDNSKNDMNKNENNKNENKNNKNENNKNVNHKNDNNKNENNGFQMKVLNANNNTLEEFDFEKCLKYYIKYRSAKTLIGEEAIQSEILENGPVTALFKMNDDFGNYESGIYKSIFDNDAPSQLHTVVIYGWGIENDVPFWLIQNSYGKDWGINGSFKMIRGINHLGIEEYATAALPLIEEKESKIS</sequence>
<evidence type="ECO:0000313" key="6">
    <source>
        <dbReference type="Proteomes" id="UP000179807"/>
    </source>
</evidence>
<dbReference type="Proteomes" id="UP000179807">
    <property type="component" value="Unassembled WGS sequence"/>
</dbReference>
<dbReference type="GO" id="GO:0006508">
    <property type="term" value="P:proteolysis"/>
    <property type="evidence" value="ECO:0007669"/>
    <property type="project" value="InterPro"/>
</dbReference>
<dbReference type="InterPro" id="IPR038765">
    <property type="entry name" value="Papain-like_cys_pep_sf"/>
</dbReference>
<dbReference type="PANTHER" id="PTHR12411">
    <property type="entry name" value="CYSTEINE PROTEASE FAMILY C1-RELATED"/>
    <property type="match status" value="1"/>
</dbReference>
<evidence type="ECO:0000259" key="4">
    <source>
        <dbReference type="SMART" id="SM00645"/>
    </source>
</evidence>
<reference evidence="5" key="1">
    <citation type="submission" date="2016-10" db="EMBL/GenBank/DDBJ databases">
        <authorList>
            <person name="Benchimol M."/>
            <person name="Almeida L.G."/>
            <person name="Vasconcelos A.T."/>
            <person name="Perreira-Neves A."/>
            <person name="Rosa I.A."/>
            <person name="Tasca T."/>
            <person name="Bogo M.R."/>
            <person name="de Souza W."/>
        </authorList>
    </citation>
    <scope>NUCLEOTIDE SEQUENCE [LARGE SCALE GENOMIC DNA]</scope>
    <source>
        <strain evidence="5">K</strain>
    </source>
</reference>
<evidence type="ECO:0000256" key="2">
    <source>
        <dbReference type="SAM" id="MobiDB-lite"/>
    </source>
</evidence>
<feature type="signal peptide" evidence="3">
    <location>
        <begin position="1"/>
        <end position="16"/>
    </location>
</feature>
<keyword evidence="3" id="KW-0732">Signal</keyword>
<accession>A0A1J4JBV0</accession>
<feature type="compositionally biased region" description="Polar residues" evidence="2">
    <location>
        <begin position="174"/>
        <end position="183"/>
    </location>
</feature>
<dbReference type="InterPro" id="IPR013128">
    <property type="entry name" value="Peptidase_C1A"/>
</dbReference>
<dbReference type="SUPFAM" id="SSF54001">
    <property type="entry name" value="Cysteine proteinases"/>
    <property type="match status" value="1"/>
</dbReference>
<name>A0A1J4JBV0_9EUKA</name>
<proteinExistence type="inferred from homology"/>
<feature type="compositionally biased region" description="Basic and acidic residues" evidence="2">
    <location>
        <begin position="187"/>
        <end position="222"/>
    </location>
</feature>
<dbReference type="SMART" id="SM00645">
    <property type="entry name" value="Pept_C1"/>
    <property type="match status" value="1"/>
</dbReference>
<comment type="caution">
    <text evidence="5">The sequence shown here is derived from an EMBL/GenBank/DDBJ whole genome shotgun (WGS) entry which is preliminary data.</text>
</comment>
<keyword evidence="6" id="KW-1185">Reference proteome</keyword>
<evidence type="ECO:0000313" key="5">
    <source>
        <dbReference type="EMBL" id="OHS95131.1"/>
    </source>
</evidence>
<dbReference type="Gene3D" id="3.90.70.10">
    <property type="entry name" value="Cysteine proteinases"/>
    <property type="match status" value="1"/>
</dbReference>
<protein>
    <recommendedName>
        <fullName evidence="4">Peptidase C1A papain C-terminal domain-containing protein</fullName>
    </recommendedName>
</protein>
<dbReference type="VEuPathDB" id="TrichDB:TRFO_38651"/>
<comment type="similarity">
    <text evidence="1">Belongs to the peptidase C1 family.</text>
</comment>
<dbReference type="OrthoDB" id="640249at2759"/>
<dbReference type="EMBL" id="MLAK01001261">
    <property type="protein sequence ID" value="OHS95131.1"/>
    <property type="molecule type" value="Genomic_DNA"/>
</dbReference>
<dbReference type="AlphaFoldDB" id="A0A1J4JBV0"/>
<dbReference type="GO" id="GO:0008234">
    <property type="term" value="F:cysteine-type peptidase activity"/>
    <property type="evidence" value="ECO:0007669"/>
    <property type="project" value="InterPro"/>
</dbReference>
<dbReference type="Pfam" id="PF00112">
    <property type="entry name" value="Peptidase_C1"/>
    <property type="match status" value="1"/>
</dbReference>
<dbReference type="InterPro" id="IPR000668">
    <property type="entry name" value="Peptidase_C1A_C"/>
</dbReference>
<evidence type="ECO:0000256" key="1">
    <source>
        <dbReference type="ARBA" id="ARBA00008455"/>
    </source>
</evidence>
<evidence type="ECO:0000256" key="3">
    <source>
        <dbReference type="SAM" id="SignalP"/>
    </source>
</evidence>
<gene>
    <name evidence="5" type="ORF">TRFO_38651</name>
</gene>
<feature type="domain" description="Peptidase C1A papain C-terminal" evidence="4">
    <location>
        <begin position="72"/>
        <end position="359"/>
    </location>
</feature>
<feature type="chain" id="PRO_5018621532" description="Peptidase C1A papain C-terminal domain-containing protein" evidence="3">
    <location>
        <begin position="17"/>
        <end position="370"/>
    </location>
</feature>
<dbReference type="RefSeq" id="XP_068348268.1">
    <property type="nucleotide sequence ID" value="XM_068512179.1"/>
</dbReference>
<organism evidence="5 6">
    <name type="scientific">Tritrichomonas foetus</name>
    <dbReference type="NCBI Taxonomy" id="1144522"/>
    <lineage>
        <taxon>Eukaryota</taxon>
        <taxon>Metamonada</taxon>
        <taxon>Parabasalia</taxon>
        <taxon>Tritrichomonadida</taxon>
        <taxon>Tritrichomonadidae</taxon>
        <taxon>Tritrichomonas</taxon>
    </lineage>
</organism>
<dbReference type="GeneID" id="94846883"/>